<evidence type="ECO:0000256" key="16">
    <source>
        <dbReference type="PIRSR" id="PIRSR634016-4"/>
    </source>
</evidence>
<dbReference type="GO" id="GO:0006508">
    <property type="term" value="P:proteolysis"/>
    <property type="evidence" value="ECO:0007669"/>
    <property type="project" value="UniProtKB-KW"/>
</dbReference>
<dbReference type="GO" id="GO:0005886">
    <property type="term" value="C:plasma membrane"/>
    <property type="evidence" value="ECO:0007669"/>
    <property type="project" value="UniProtKB-SubCell"/>
</dbReference>
<dbReference type="GO" id="GO:0005737">
    <property type="term" value="C:cytoplasm"/>
    <property type="evidence" value="ECO:0007669"/>
    <property type="project" value="TreeGrafter"/>
</dbReference>
<evidence type="ECO:0000259" key="21">
    <source>
        <dbReference type="Pfam" id="PF17900"/>
    </source>
</evidence>
<keyword evidence="17" id="KW-0812">Transmembrane</keyword>
<dbReference type="PANTHER" id="PTHR11533">
    <property type="entry name" value="PROTEASE M1 ZINC METALLOPROTEASE"/>
    <property type="match status" value="1"/>
</dbReference>
<evidence type="ECO:0000313" key="22">
    <source>
        <dbReference type="EMBL" id="CRK90924.1"/>
    </source>
</evidence>
<feature type="domain" description="Peptidase M1 membrane alanine aminopeptidase" evidence="19">
    <location>
        <begin position="275"/>
        <end position="496"/>
    </location>
</feature>
<feature type="binding site" evidence="15">
    <location>
        <position position="1453"/>
    </location>
    <ligand>
        <name>Zn(2+)</name>
        <dbReference type="ChEBI" id="CHEBI:29105"/>
        <note>catalytic</note>
    </ligand>
</feature>
<comment type="similarity">
    <text evidence="2">Belongs to the peptidase M1 family.</text>
</comment>
<dbReference type="Gene3D" id="2.60.40.1730">
    <property type="entry name" value="tricorn interacting facor f3 domain"/>
    <property type="match status" value="2"/>
</dbReference>
<dbReference type="InterPro" id="IPR034016">
    <property type="entry name" value="M1_APN-typ"/>
</dbReference>
<sequence>MKILLLLSLAIVLTLASPPHREPYDVEFTPFAVGDGNYRLNDDVLPESYEITLTPYFEDQSNGKKAFTFDGLVMISMKATKDNVDKIVLHHYDMDVESYFFTRNATVEPMELYDPSTYDNQTDKWEINVSPPISPSDDIILTVNYVGYMRDDMKGFYKSYYYEGGQRVWMASTQFQRAEARRAFPCFDEPGYKAMFKLRMRRPPTMNTVSNTERVAETDFVVNGMTWKQDEFEWTPKMSSYLLAFIVSGYEAQQNSDGTFGVWARPEAKNQTTLALDFGQEMLAELNTLYGIDYYKENMTKMDIAAIPDFSSGAMENWGLLTFRETNVLFYPDDTPSLNEQRIIAVITHEQVHMWFGDLVTCKWWSETWLNEGFARYFQFLGTAMLRTDWELEEQFVVENLQLSMQIDSTDDTHPMTEPNVNTKPEANAIFDTISYSKAAAIIRMLSYNIGLPKFHETLRYHLSTNRYQTVEPDQLFEAIDEVMGETETSNFWAPWTNTSGFPLVTVTEVDGTTLKLTQHRFMRSGIDDSKKELYNIPITYAIDSENYDDTVPKVIFGIEDGETKEIQLPKEPTKYYILNPKQTNFYRINYDEENWKQIREALYMNNHDNIHVMNRAQIVDDLFNLARAGIVDYETAMDIIGYIKGEKHYIPWLSAFSHGLTFLSQRLSTDEDHETFANFIRDMTTDIYDHLAFEPKTSDSRTDIYNRVNILTWTCKYGHEGCIELAKEHFAKFKSDGTKPHKDLRSVVYCSGVREGDESDFDFLYDRFMDEDIAAEQLNLLGGMACTKNSDSVNKYLDRLIKTDDIRAQDRTTAINNMLNSNPEGPQFLYDYITTNYVDWREKFNGLATLTTVAGRFTKVEQFDTYQTFLDGIQTELDSSFDSLQKSLNDLRANLDWDEKYMKDFLEAISSAPMTVFSIIVSVLSFTTSDSRTDIYNRVNILTWTCKYGHEGCIELAKEHFAKFKNDGTKPHKDLRSVVYCSGVREGDESDFDFLYDRFMNEDIAAEQLNLLGGMACTKNSDSVNKYLDRLIKTDDIRAQDRTTAINNMLNSNPEGPQFLYDYITTNYVDWREKFNGLATLTTVAGRFTKVEQFDTYQTFLDGIQTELDSSFDSLQKSLNDLRANLDWDEKYMKDFLEAISSAPMTVFSIIVSVLSFTQSNGKKAFTFDGEVKISMKATKDNVDKIVLHHYDMDVESYFFTRTGDPETMELYDPSTYDNQTDKWEIILPAPISPSDDIILTVNYVGNMRDDMNGFYRSYYYENNEKVWLGSTQLQQTEARRAFPCFDEPGIKAEFKLRMRRPQTMNTISNMNKISEVDVLVNGLTWREDEFDWTPPMSTYLLAFIVSKYKAKQNSDGSFGVWARPEAEEQASLALEFGQNMLEIFGNYLGISYYETNNVKNVTKMDMAAVPDFSAGAMENWGLLTYRETGVLYYPDDTPTLSEQRIVAVIAHEQAHMWFGDLVTCKWWSETWLNEGFARYFQFFGTAMIYDDWELEEQFVVENLQQSMQLDSTDDTHPMTNPNVNTKPEASGIFDNISYNKAACIIRMLSHYIGMEKFEEILNHYLDTNRYESVIPSNLFNAIDDVMGEETETSNFWAPWTNTSGFPLVTVTEVDGTTLKLTQHRFMRSGIDDSKKELYNIPITYAIDSENYDDTVPKVIFGIEDGETKEIQLPKEPTKYYILNPKQTNFYRINYDEENWKQIREALYMNNHDNIHVMNRAQIVDDLFNLARAGIVDYETAMDIIGYIKGEKHYIPWLSAFSHGLTFLSQRLSTDEDHETFANFIRDMTTDIYDHLAFEPKTSDSRTDIYNRVNILTWTCKYGHEGCIELAKEHFAKFKSDGTKPHKDLRSVVYCSGVREGDESDFDFLYDRFMNEDIAAEQLNLLGGMACTKNSDSVNKYLDRLIKTDDIRAQDRTTAINNMLNSNPEGPQFLYDYITTNYVDWREKFNGLATLTTVAGRFTKVEQFDTYQTFLDGIQTELDSSFDSLQKSLNDLRANLDWDEKYMKDFLEAISSAPMTVFSIIVSVLSFTVLQIFN</sequence>
<dbReference type="SUPFAM" id="SSF63737">
    <property type="entry name" value="Leukotriene A4 hydrolase N-terminal domain"/>
    <property type="match status" value="2"/>
</dbReference>
<dbReference type="InterPro" id="IPR027268">
    <property type="entry name" value="Peptidase_M4/M1_CTD_sf"/>
</dbReference>
<dbReference type="InterPro" id="IPR050344">
    <property type="entry name" value="Peptidase_M1_aminopeptidases"/>
</dbReference>
<feature type="domain" description="Aminopeptidase N-like N-terminal" evidence="21">
    <location>
        <begin position="1165"/>
        <end position="1342"/>
    </location>
</feature>
<feature type="domain" description="ERAP1-like C-terminal" evidence="20">
    <location>
        <begin position="577"/>
        <end position="893"/>
    </location>
</feature>
<dbReference type="Pfam" id="PF11838">
    <property type="entry name" value="ERAP1_C"/>
    <property type="match status" value="3"/>
</dbReference>
<feature type="transmembrane region" description="Helical" evidence="17">
    <location>
        <begin position="2018"/>
        <end position="2038"/>
    </location>
</feature>
<dbReference type="Pfam" id="PF01433">
    <property type="entry name" value="Peptidase_M1"/>
    <property type="match status" value="2"/>
</dbReference>
<evidence type="ECO:0000256" key="9">
    <source>
        <dbReference type="ARBA" id="ARBA00023049"/>
    </source>
</evidence>
<evidence type="ECO:0000256" key="17">
    <source>
        <dbReference type="SAM" id="Phobius"/>
    </source>
</evidence>
<keyword evidence="11" id="KW-1015">Disulfide bond</keyword>
<evidence type="ECO:0000256" key="3">
    <source>
        <dbReference type="ARBA" id="ARBA00022475"/>
    </source>
</evidence>
<feature type="active site" description="Proton acceptor" evidence="14">
    <location>
        <position position="1454"/>
    </location>
</feature>
<dbReference type="GO" id="GO:0008270">
    <property type="term" value="F:zinc ion binding"/>
    <property type="evidence" value="ECO:0007669"/>
    <property type="project" value="InterPro"/>
</dbReference>
<dbReference type="Proteomes" id="UP000183832">
    <property type="component" value="Unassembled WGS sequence"/>
</dbReference>
<evidence type="ECO:0000256" key="4">
    <source>
        <dbReference type="ARBA" id="ARBA00022622"/>
    </source>
</evidence>
<keyword evidence="10 17" id="KW-0472">Membrane</keyword>
<keyword evidence="23" id="KW-1185">Reference proteome</keyword>
<feature type="domain" description="Peptidase M1 membrane alanine aminopeptidase" evidence="19">
    <location>
        <begin position="1375"/>
        <end position="1601"/>
    </location>
</feature>
<evidence type="ECO:0000256" key="11">
    <source>
        <dbReference type="ARBA" id="ARBA00023157"/>
    </source>
</evidence>
<evidence type="ECO:0000256" key="7">
    <source>
        <dbReference type="ARBA" id="ARBA00022801"/>
    </source>
</evidence>
<evidence type="ECO:0000256" key="6">
    <source>
        <dbReference type="ARBA" id="ARBA00022723"/>
    </source>
</evidence>
<dbReference type="PRINTS" id="PR00756">
    <property type="entry name" value="ALADIPTASE"/>
</dbReference>
<dbReference type="CDD" id="cd09601">
    <property type="entry name" value="M1_APN-Q_like"/>
    <property type="match status" value="2"/>
</dbReference>
<dbReference type="InterPro" id="IPR014782">
    <property type="entry name" value="Peptidase_M1_dom"/>
</dbReference>
<feature type="domain" description="ERAP1-like C-terminal" evidence="20">
    <location>
        <begin position="1682"/>
        <end position="1998"/>
    </location>
</feature>
<keyword evidence="13" id="KW-0449">Lipoprotein</keyword>
<dbReference type="InterPro" id="IPR024571">
    <property type="entry name" value="ERAP1-like_C_dom"/>
</dbReference>
<dbReference type="InterPro" id="IPR042097">
    <property type="entry name" value="Aminopeptidase_N-like_N_sf"/>
</dbReference>
<name>A0A1J1HU79_9DIPT</name>
<dbReference type="GO" id="GO:0005615">
    <property type="term" value="C:extracellular space"/>
    <property type="evidence" value="ECO:0007669"/>
    <property type="project" value="TreeGrafter"/>
</dbReference>
<dbReference type="Gene3D" id="1.25.50.20">
    <property type="match status" value="3"/>
</dbReference>
<dbReference type="Pfam" id="PF17900">
    <property type="entry name" value="Peptidase_M1_N"/>
    <property type="match status" value="2"/>
</dbReference>
<feature type="chain" id="PRO_5012113950" evidence="18">
    <location>
        <begin position="17"/>
        <end position="2039"/>
    </location>
</feature>
<comment type="cofactor">
    <cofactor evidence="15">
        <name>Zn(2+)</name>
        <dbReference type="ChEBI" id="CHEBI:29105"/>
    </cofactor>
    <text evidence="15">Binds 1 zinc ion per subunit.</text>
</comment>
<feature type="domain" description="ERAP1-like C-terminal" evidence="20">
    <location>
        <begin position="919"/>
        <end position="1124"/>
    </location>
</feature>
<dbReference type="GO" id="GO:0098552">
    <property type="term" value="C:side of membrane"/>
    <property type="evidence" value="ECO:0007669"/>
    <property type="project" value="UniProtKB-KW"/>
</dbReference>
<evidence type="ECO:0000256" key="2">
    <source>
        <dbReference type="ARBA" id="ARBA00010136"/>
    </source>
</evidence>
<reference evidence="22 23" key="1">
    <citation type="submission" date="2015-04" db="EMBL/GenBank/DDBJ databases">
        <authorList>
            <person name="Syromyatnikov M.Y."/>
            <person name="Popov V.N."/>
        </authorList>
    </citation>
    <scope>NUCLEOTIDE SEQUENCE [LARGE SCALE GENOMIC DNA]</scope>
</reference>
<evidence type="ECO:0000256" key="1">
    <source>
        <dbReference type="ARBA" id="ARBA00004609"/>
    </source>
</evidence>
<dbReference type="FunFam" id="1.25.50.20:FF:000001">
    <property type="entry name" value="Aminopeptidase"/>
    <property type="match status" value="2"/>
</dbReference>
<proteinExistence type="inferred from homology"/>
<dbReference type="InterPro" id="IPR045357">
    <property type="entry name" value="Aminopeptidase_N-like_N"/>
</dbReference>
<evidence type="ECO:0000256" key="14">
    <source>
        <dbReference type="PIRSR" id="PIRSR634016-1"/>
    </source>
</evidence>
<feature type="binding site" evidence="15">
    <location>
        <position position="1457"/>
    </location>
    <ligand>
        <name>Zn(2+)</name>
        <dbReference type="ChEBI" id="CHEBI:29105"/>
        <note>catalytic</note>
    </ligand>
</feature>
<feature type="site" description="Transition state stabilizer" evidence="16">
    <location>
        <position position="1540"/>
    </location>
</feature>
<keyword evidence="12" id="KW-0325">Glycoprotein</keyword>
<keyword evidence="17" id="KW-1133">Transmembrane helix</keyword>
<feature type="domain" description="Aminopeptidase N-like N-terminal" evidence="21">
    <location>
        <begin position="46"/>
        <end position="242"/>
    </location>
</feature>
<keyword evidence="6 15" id="KW-0479">Metal-binding</keyword>
<dbReference type="GO" id="GO:0070006">
    <property type="term" value="F:metalloaminopeptidase activity"/>
    <property type="evidence" value="ECO:0007669"/>
    <property type="project" value="TreeGrafter"/>
</dbReference>
<evidence type="ECO:0000259" key="20">
    <source>
        <dbReference type="Pfam" id="PF11838"/>
    </source>
</evidence>
<evidence type="ECO:0000256" key="10">
    <source>
        <dbReference type="ARBA" id="ARBA00023136"/>
    </source>
</evidence>
<organism evidence="22 23">
    <name type="scientific">Clunio marinus</name>
    <dbReference type="NCBI Taxonomy" id="568069"/>
    <lineage>
        <taxon>Eukaryota</taxon>
        <taxon>Metazoa</taxon>
        <taxon>Ecdysozoa</taxon>
        <taxon>Arthropoda</taxon>
        <taxon>Hexapoda</taxon>
        <taxon>Insecta</taxon>
        <taxon>Pterygota</taxon>
        <taxon>Neoptera</taxon>
        <taxon>Endopterygota</taxon>
        <taxon>Diptera</taxon>
        <taxon>Nematocera</taxon>
        <taxon>Chironomoidea</taxon>
        <taxon>Chironomidae</taxon>
        <taxon>Clunio</taxon>
    </lineage>
</organism>
<dbReference type="OrthoDB" id="10031169at2759"/>
<dbReference type="Gene3D" id="1.10.390.10">
    <property type="entry name" value="Neutral Protease Domain 2"/>
    <property type="match status" value="2"/>
</dbReference>
<keyword evidence="8 15" id="KW-0862">Zinc</keyword>
<comment type="subcellular location">
    <subcellularLocation>
        <location evidence="1">Cell membrane</location>
        <topology evidence="1">Lipid-anchor</topology>
        <topology evidence="1">GPI-anchor</topology>
    </subcellularLocation>
</comment>
<keyword evidence="3" id="KW-1003">Cell membrane</keyword>
<dbReference type="PANTHER" id="PTHR11533:SF301">
    <property type="entry name" value="AMINOPEPTIDASE"/>
    <property type="match status" value="1"/>
</dbReference>
<accession>A0A1J1HU79</accession>
<dbReference type="FunFam" id="2.60.40.1730:FF:000013">
    <property type="entry name" value="Aminopeptidase"/>
    <property type="match status" value="1"/>
</dbReference>
<protein>
    <submittedName>
        <fullName evidence="22">CLUMA_CG004613, isoform A</fullName>
    </submittedName>
</protein>
<evidence type="ECO:0000256" key="13">
    <source>
        <dbReference type="ARBA" id="ARBA00023288"/>
    </source>
</evidence>
<dbReference type="FunFam" id="1.10.390.10:FF:000019">
    <property type="entry name" value="Aminopeptidase"/>
    <property type="match status" value="2"/>
</dbReference>
<evidence type="ECO:0000256" key="15">
    <source>
        <dbReference type="PIRSR" id="PIRSR634016-3"/>
    </source>
</evidence>
<dbReference type="Gene3D" id="2.60.40.1910">
    <property type="match status" value="2"/>
</dbReference>
<dbReference type="GO" id="GO:0042277">
    <property type="term" value="F:peptide binding"/>
    <property type="evidence" value="ECO:0007669"/>
    <property type="project" value="TreeGrafter"/>
</dbReference>
<dbReference type="EMBL" id="CVRI01000020">
    <property type="protein sequence ID" value="CRK90924.1"/>
    <property type="molecule type" value="Genomic_DNA"/>
</dbReference>
<keyword evidence="18" id="KW-0732">Signal</keyword>
<feature type="signal peptide" evidence="18">
    <location>
        <begin position="1"/>
        <end position="16"/>
    </location>
</feature>
<keyword evidence="9" id="KW-0482">Metalloprotease</keyword>
<evidence type="ECO:0000256" key="8">
    <source>
        <dbReference type="ARBA" id="ARBA00022833"/>
    </source>
</evidence>
<dbReference type="InterPro" id="IPR001930">
    <property type="entry name" value="Peptidase_M1"/>
</dbReference>
<evidence type="ECO:0000259" key="19">
    <source>
        <dbReference type="Pfam" id="PF01433"/>
    </source>
</evidence>
<keyword evidence="7" id="KW-0378">Hydrolase</keyword>
<evidence type="ECO:0000313" key="23">
    <source>
        <dbReference type="Proteomes" id="UP000183832"/>
    </source>
</evidence>
<keyword evidence="4" id="KW-0336">GPI-anchor</keyword>
<keyword evidence="5" id="KW-0645">Protease</keyword>
<evidence type="ECO:0000256" key="5">
    <source>
        <dbReference type="ARBA" id="ARBA00022670"/>
    </source>
</evidence>
<evidence type="ECO:0000256" key="12">
    <source>
        <dbReference type="ARBA" id="ARBA00023180"/>
    </source>
</evidence>
<feature type="binding site" evidence="15">
    <location>
        <position position="1476"/>
    </location>
    <ligand>
        <name>Zn(2+)</name>
        <dbReference type="ChEBI" id="CHEBI:29105"/>
        <note>catalytic</note>
    </ligand>
</feature>
<dbReference type="STRING" id="568069.A0A1J1HU79"/>
<dbReference type="GO" id="GO:0043171">
    <property type="term" value="P:peptide catabolic process"/>
    <property type="evidence" value="ECO:0007669"/>
    <property type="project" value="TreeGrafter"/>
</dbReference>
<dbReference type="SUPFAM" id="SSF55486">
    <property type="entry name" value="Metalloproteases ('zincins'), catalytic domain"/>
    <property type="match status" value="2"/>
</dbReference>
<gene>
    <name evidence="22" type="ORF">CLUMA_CG004613</name>
</gene>
<evidence type="ECO:0000256" key="18">
    <source>
        <dbReference type="SAM" id="SignalP"/>
    </source>
</evidence>